<dbReference type="Pfam" id="PF03936">
    <property type="entry name" value="Terpene_synth_C"/>
    <property type="match status" value="1"/>
</dbReference>
<evidence type="ECO:0000313" key="7">
    <source>
        <dbReference type="EMBL" id="GAA0158847.1"/>
    </source>
</evidence>
<dbReference type="InterPro" id="IPR005630">
    <property type="entry name" value="Terpene_synthase_metal-bd"/>
</dbReference>
<dbReference type="GO" id="GO:0009686">
    <property type="term" value="P:gibberellin biosynthetic process"/>
    <property type="evidence" value="ECO:0007669"/>
    <property type="project" value="TreeGrafter"/>
</dbReference>
<dbReference type="PANTHER" id="PTHR31739:SF33">
    <property type="entry name" value="CIS-ABIENOL SYNTHASE, CHLOROPLASTIC"/>
    <property type="match status" value="1"/>
</dbReference>
<protein>
    <submittedName>
        <fullName evidence="7">Uncharacterized protein</fullName>
    </submittedName>
</protein>
<dbReference type="FunFam" id="1.50.10.130:FF:000002">
    <property type="entry name" value="Ent-copalyl diphosphate synthase, chloroplastic"/>
    <property type="match status" value="1"/>
</dbReference>
<proteinExistence type="predicted"/>
<dbReference type="Proteomes" id="UP001454036">
    <property type="component" value="Unassembled WGS sequence"/>
</dbReference>
<dbReference type="PANTHER" id="PTHR31739">
    <property type="entry name" value="ENT-COPALYL DIPHOSPHATE SYNTHASE, CHLOROPLASTIC"/>
    <property type="match status" value="1"/>
</dbReference>
<evidence type="ECO:0000259" key="5">
    <source>
        <dbReference type="Pfam" id="PF01397"/>
    </source>
</evidence>
<keyword evidence="2" id="KW-0479">Metal-binding</keyword>
<dbReference type="InterPro" id="IPR008930">
    <property type="entry name" value="Terpenoid_cyclase/PrenylTrfase"/>
</dbReference>
<keyword evidence="3" id="KW-0460">Magnesium</keyword>
<accession>A0AAV3Q9F0</accession>
<feature type="domain" description="Terpene synthase N-terminal" evidence="5">
    <location>
        <begin position="280"/>
        <end position="429"/>
    </location>
</feature>
<evidence type="ECO:0000256" key="4">
    <source>
        <dbReference type="ARBA" id="ARBA00023239"/>
    </source>
</evidence>
<dbReference type="EMBL" id="BAABME010003450">
    <property type="protein sequence ID" value="GAA0158847.1"/>
    <property type="molecule type" value="Genomic_DNA"/>
</dbReference>
<feature type="domain" description="Terpene synthase metal-binding" evidence="6">
    <location>
        <begin position="506"/>
        <end position="742"/>
    </location>
</feature>
<dbReference type="SUPFAM" id="SSF48576">
    <property type="entry name" value="Terpenoid synthases"/>
    <property type="match status" value="1"/>
</dbReference>
<dbReference type="Gene3D" id="1.10.600.10">
    <property type="entry name" value="Farnesyl Diphosphate Synthase"/>
    <property type="match status" value="1"/>
</dbReference>
<evidence type="ECO:0000313" key="8">
    <source>
        <dbReference type="Proteomes" id="UP001454036"/>
    </source>
</evidence>
<comment type="caution">
    <text evidence="7">The sequence shown here is derived from an EMBL/GenBank/DDBJ whole genome shotgun (WGS) entry which is preliminary data.</text>
</comment>
<evidence type="ECO:0000256" key="1">
    <source>
        <dbReference type="ARBA" id="ARBA00001946"/>
    </source>
</evidence>
<dbReference type="Gene3D" id="1.50.10.160">
    <property type="match status" value="1"/>
</dbReference>
<evidence type="ECO:0000256" key="3">
    <source>
        <dbReference type="ARBA" id="ARBA00022842"/>
    </source>
</evidence>
<dbReference type="SFLD" id="SFLDG01014">
    <property type="entry name" value="Terpene_Cyclase_Like_1_N-term"/>
    <property type="match status" value="1"/>
</dbReference>
<evidence type="ECO:0000259" key="6">
    <source>
        <dbReference type="Pfam" id="PF03936"/>
    </source>
</evidence>
<dbReference type="InterPro" id="IPR001906">
    <property type="entry name" value="Terpene_synth_N"/>
</dbReference>
<dbReference type="InterPro" id="IPR008949">
    <property type="entry name" value="Isoprenoid_synthase_dom_sf"/>
</dbReference>
<dbReference type="SUPFAM" id="SSF48239">
    <property type="entry name" value="Terpenoid cyclases/Protein prenyltransferases"/>
    <property type="match status" value="2"/>
</dbReference>
<reference evidence="7 8" key="1">
    <citation type="submission" date="2024-01" db="EMBL/GenBank/DDBJ databases">
        <title>The complete chloroplast genome sequence of Lithospermum erythrorhizon: insights into the phylogenetic relationship among Boraginaceae species and the maternal lineages of purple gromwells.</title>
        <authorList>
            <person name="Okada T."/>
            <person name="Watanabe K."/>
        </authorList>
    </citation>
    <scope>NUCLEOTIDE SEQUENCE [LARGE SCALE GENOMIC DNA]</scope>
</reference>
<keyword evidence="8" id="KW-1185">Reference proteome</keyword>
<comment type="cofactor">
    <cofactor evidence="1">
        <name>Mg(2+)</name>
        <dbReference type="ChEBI" id="CHEBI:18420"/>
    </cofactor>
</comment>
<dbReference type="Pfam" id="PF01397">
    <property type="entry name" value="Terpene_synth"/>
    <property type="match status" value="1"/>
</dbReference>
<keyword evidence="4" id="KW-0456">Lyase</keyword>
<dbReference type="GO" id="GO:0009507">
    <property type="term" value="C:chloroplast"/>
    <property type="evidence" value="ECO:0007669"/>
    <property type="project" value="TreeGrafter"/>
</dbReference>
<dbReference type="GO" id="GO:0010333">
    <property type="term" value="F:terpene synthase activity"/>
    <property type="evidence" value="ECO:0007669"/>
    <property type="project" value="InterPro"/>
</dbReference>
<dbReference type="AlphaFoldDB" id="A0AAV3Q9F0"/>
<organism evidence="7 8">
    <name type="scientific">Lithospermum erythrorhizon</name>
    <name type="common">Purple gromwell</name>
    <name type="synonym">Lithospermum officinale var. erythrorhizon</name>
    <dbReference type="NCBI Taxonomy" id="34254"/>
    <lineage>
        <taxon>Eukaryota</taxon>
        <taxon>Viridiplantae</taxon>
        <taxon>Streptophyta</taxon>
        <taxon>Embryophyta</taxon>
        <taxon>Tracheophyta</taxon>
        <taxon>Spermatophyta</taxon>
        <taxon>Magnoliopsida</taxon>
        <taxon>eudicotyledons</taxon>
        <taxon>Gunneridae</taxon>
        <taxon>Pentapetalae</taxon>
        <taxon>asterids</taxon>
        <taxon>lamiids</taxon>
        <taxon>Boraginales</taxon>
        <taxon>Boraginaceae</taxon>
        <taxon>Boraginoideae</taxon>
        <taxon>Lithospermeae</taxon>
        <taxon>Lithospermum</taxon>
    </lineage>
</organism>
<name>A0AAV3Q9F0_LITER</name>
<evidence type="ECO:0000256" key="2">
    <source>
        <dbReference type="ARBA" id="ARBA00022723"/>
    </source>
</evidence>
<dbReference type="FunFam" id="1.10.600.10:FF:000005">
    <property type="entry name" value="Ent-kaur-16-ene synthase, chloroplastic"/>
    <property type="match status" value="1"/>
</dbReference>
<dbReference type="Gene3D" id="1.50.10.130">
    <property type="entry name" value="Terpene synthase, N-terminal domain"/>
    <property type="match status" value="1"/>
</dbReference>
<dbReference type="GO" id="GO:0000287">
    <property type="term" value="F:magnesium ion binding"/>
    <property type="evidence" value="ECO:0007669"/>
    <property type="project" value="InterPro"/>
</dbReference>
<gene>
    <name evidence="7" type="ORF">LIER_15770</name>
</gene>
<dbReference type="InterPro" id="IPR036965">
    <property type="entry name" value="Terpene_synth_N_sf"/>
</dbReference>
<dbReference type="InterPro" id="IPR050148">
    <property type="entry name" value="Terpene_synthase-like"/>
</dbReference>
<sequence>MSVLFCASGCLVSSLGNYEIKKSIEQLAIYRRATIPPLVITRCNNINNGLVTSTEFEESVSRIKEMFRTKVDISESAYDTAWVAMVPSRRENGGDSNGPRFPQCLVWVMENQHKDGSWGLDPHHPKLVKDSLSCTLASILALQKWSVGEQLVQRGLDYIGKNSWAINRSDQLSPTGFDIIFPAMIHHSMEMNLNLPLEPAMVNGMLQSRKKEIERFMDGNFGTIVNNMGHIVEGLVEENHWDLLQMIRILDEKSWWSIISPASNAAILMHFHDKKCFEYLSSALNEFGDYVPTIYPISMRMRLHMVDTLQKFGVARYFKDEIDHVLEETYRLWQQKHEDIFSDIMCTAMAFRLLRTSGHQVSSDGLADGIMNIPCPTTTLELYKASQLSIYENEDALHSIDAWTTTFLNQQLQTPSNIISKEYFKEVEDFLRFNYHGLPGRVESRLALENYEANTIQMLKTSYRSKNFNNNEDILKISKEDYNHCQALHQNEVQELERWYKSHKLDCLTFPRHYLYTIYFLISSTLFEPEFSEARIVWTQCTILITIIDNIIDSWDTTSKEELKDITKLAELWDDDSMISHNISEQVEIFFNALHRTVDDQATRASIHQGRSVRSHLISLWQEIIKNMMQEVEWGTQNAAPSMDEYLLVGCITIGIKMVVSTSMYFVGEKVTLDMLEGEEIHNLWWHASQTGRLLNDLQTYKKELLERQLNIINLQVSQGQGSISQEKAETSIRVMIESARRKLLHSVLQSKESLIPKLCKKLFWIACISCYYVYSSSDEFNSPQEIKKHINQVIHDAV</sequence>